<gene>
    <name evidence="1" type="ORF">A4U43_C05F2430</name>
</gene>
<protein>
    <submittedName>
        <fullName evidence="1">Uncharacterized protein</fullName>
    </submittedName>
</protein>
<dbReference type="EMBL" id="CM007385">
    <property type="protein sequence ID" value="ONK67662.1"/>
    <property type="molecule type" value="Genomic_DNA"/>
</dbReference>
<dbReference type="Gramene" id="ONK67662">
    <property type="protein sequence ID" value="ONK67662"/>
    <property type="gene ID" value="A4U43_C05F2430"/>
</dbReference>
<dbReference type="Proteomes" id="UP000243459">
    <property type="component" value="Chromosome 5"/>
</dbReference>
<dbReference type="AlphaFoldDB" id="A0A5P1ENT0"/>
<organism evidence="1 2">
    <name type="scientific">Asparagus officinalis</name>
    <name type="common">Garden asparagus</name>
    <dbReference type="NCBI Taxonomy" id="4686"/>
    <lineage>
        <taxon>Eukaryota</taxon>
        <taxon>Viridiplantae</taxon>
        <taxon>Streptophyta</taxon>
        <taxon>Embryophyta</taxon>
        <taxon>Tracheophyta</taxon>
        <taxon>Spermatophyta</taxon>
        <taxon>Magnoliopsida</taxon>
        <taxon>Liliopsida</taxon>
        <taxon>Asparagales</taxon>
        <taxon>Asparagaceae</taxon>
        <taxon>Asparagoideae</taxon>
        <taxon>Asparagus</taxon>
    </lineage>
</organism>
<keyword evidence="2" id="KW-1185">Reference proteome</keyword>
<accession>A0A5P1ENT0</accession>
<evidence type="ECO:0000313" key="2">
    <source>
        <dbReference type="Proteomes" id="UP000243459"/>
    </source>
</evidence>
<reference evidence="2" key="1">
    <citation type="journal article" date="2017" name="Nat. Commun.">
        <title>The asparagus genome sheds light on the origin and evolution of a young Y chromosome.</title>
        <authorList>
            <person name="Harkess A."/>
            <person name="Zhou J."/>
            <person name="Xu C."/>
            <person name="Bowers J.E."/>
            <person name="Van der Hulst R."/>
            <person name="Ayyampalayam S."/>
            <person name="Mercati F."/>
            <person name="Riccardi P."/>
            <person name="McKain M.R."/>
            <person name="Kakrana A."/>
            <person name="Tang H."/>
            <person name="Ray J."/>
            <person name="Groenendijk J."/>
            <person name="Arikit S."/>
            <person name="Mathioni S.M."/>
            <person name="Nakano M."/>
            <person name="Shan H."/>
            <person name="Telgmann-Rauber A."/>
            <person name="Kanno A."/>
            <person name="Yue Z."/>
            <person name="Chen H."/>
            <person name="Li W."/>
            <person name="Chen Y."/>
            <person name="Xu X."/>
            <person name="Zhang Y."/>
            <person name="Luo S."/>
            <person name="Chen H."/>
            <person name="Gao J."/>
            <person name="Mao Z."/>
            <person name="Pires J.C."/>
            <person name="Luo M."/>
            <person name="Kudrna D."/>
            <person name="Wing R.A."/>
            <person name="Meyers B.C."/>
            <person name="Yi K."/>
            <person name="Kong H."/>
            <person name="Lavrijsen P."/>
            <person name="Sunseri F."/>
            <person name="Falavigna A."/>
            <person name="Ye Y."/>
            <person name="Leebens-Mack J.H."/>
            <person name="Chen G."/>
        </authorList>
    </citation>
    <scope>NUCLEOTIDE SEQUENCE [LARGE SCALE GENOMIC DNA]</scope>
    <source>
        <strain evidence="2">cv. DH0086</strain>
    </source>
</reference>
<sequence>MDVAEGGVLAHLLDEASAALLEVEAGRSSGNRRLSCLLAMGISEELMQSSYNFSLVRNTKAVDDEARHGRRRGCVLAHLLDEASAALLEVEAGRSLAM</sequence>
<evidence type="ECO:0000313" key="1">
    <source>
        <dbReference type="EMBL" id="ONK67662.1"/>
    </source>
</evidence>
<name>A0A5P1ENT0_ASPOF</name>
<proteinExistence type="predicted"/>